<feature type="transmembrane region" description="Helical" evidence="13">
    <location>
        <begin position="160"/>
        <end position="183"/>
    </location>
</feature>
<keyword evidence="6 12" id="KW-1003">Cell membrane</keyword>
<dbReference type="GO" id="GO:0005886">
    <property type="term" value="C:plasma membrane"/>
    <property type="evidence" value="ECO:0007669"/>
    <property type="project" value="UniProtKB-SubCell"/>
</dbReference>
<dbReference type="InterPro" id="IPR026031">
    <property type="entry name" value="Cyt_c_CcmB_bac"/>
</dbReference>
<accession>A0A1U7JJU2</accession>
<reference evidence="14 15" key="1">
    <citation type="submission" date="2016-03" db="EMBL/GenBank/DDBJ databases">
        <title>Genome sequence of Nesiotobacter sp. nov., a moderately halophilic alphaproteobacterium isolated from the Yellow Sea, China.</title>
        <authorList>
            <person name="Zhang G."/>
            <person name="Zhang R."/>
        </authorList>
    </citation>
    <scope>NUCLEOTIDE SEQUENCE [LARGE SCALE GENOMIC DNA]</scope>
    <source>
        <strain evidence="14 15">WB1-6</strain>
    </source>
</reference>
<evidence type="ECO:0000256" key="1">
    <source>
        <dbReference type="ARBA" id="ARBA00002442"/>
    </source>
</evidence>
<evidence type="ECO:0000256" key="6">
    <source>
        <dbReference type="ARBA" id="ARBA00022475"/>
    </source>
</evidence>
<evidence type="ECO:0000256" key="4">
    <source>
        <dbReference type="ARBA" id="ARBA00016452"/>
    </source>
</evidence>
<evidence type="ECO:0000256" key="2">
    <source>
        <dbReference type="ARBA" id="ARBA00004429"/>
    </source>
</evidence>
<dbReference type="NCBIfam" id="TIGR01190">
    <property type="entry name" value="ccmB"/>
    <property type="match status" value="1"/>
</dbReference>
<evidence type="ECO:0000256" key="7">
    <source>
        <dbReference type="ARBA" id="ARBA00022519"/>
    </source>
</evidence>
<feature type="transmembrane region" description="Helical" evidence="13">
    <location>
        <begin position="125"/>
        <end position="148"/>
    </location>
</feature>
<dbReference type="PANTHER" id="PTHR30070">
    <property type="entry name" value="HEME EXPORTER PROTEIN B"/>
    <property type="match status" value="1"/>
</dbReference>
<organism evidence="14 15">
    <name type="scientific">Pseudovibrio exalbescens</name>
    <dbReference type="NCBI Taxonomy" id="197461"/>
    <lineage>
        <taxon>Bacteria</taxon>
        <taxon>Pseudomonadati</taxon>
        <taxon>Pseudomonadota</taxon>
        <taxon>Alphaproteobacteria</taxon>
        <taxon>Hyphomicrobiales</taxon>
        <taxon>Stappiaceae</taxon>
        <taxon>Pseudovibrio</taxon>
    </lineage>
</organism>
<keyword evidence="5 12" id="KW-0813">Transport</keyword>
<dbReference type="InterPro" id="IPR003544">
    <property type="entry name" value="Cyt_c_biogenesis_CcmB"/>
</dbReference>
<feature type="transmembrane region" description="Helical" evidence="13">
    <location>
        <begin position="195"/>
        <end position="217"/>
    </location>
</feature>
<comment type="subcellular location">
    <subcellularLocation>
        <location evidence="2">Cell inner membrane</location>
        <topology evidence="2">Multi-pass membrane protein</topology>
    </subcellularLocation>
</comment>
<dbReference type="GO" id="GO:0017004">
    <property type="term" value="P:cytochrome complex assembly"/>
    <property type="evidence" value="ECO:0007669"/>
    <property type="project" value="UniProtKB-KW"/>
</dbReference>
<proteinExistence type="inferred from homology"/>
<evidence type="ECO:0000256" key="8">
    <source>
        <dbReference type="ARBA" id="ARBA00022692"/>
    </source>
</evidence>
<evidence type="ECO:0000256" key="5">
    <source>
        <dbReference type="ARBA" id="ARBA00022448"/>
    </source>
</evidence>
<keyword evidence="11 12" id="KW-0472">Membrane</keyword>
<dbReference type="EMBL" id="LVVZ01000010">
    <property type="protein sequence ID" value="OKL44921.1"/>
    <property type="molecule type" value="Genomic_DNA"/>
</dbReference>
<feature type="transmembrane region" description="Helical" evidence="13">
    <location>
        <begin position="92"/>
        <end position="119"/>
    </location>
</feature>
<protein>
    <recommendedName>
        <fullName evidence="4 12">Heme exporter protein B</fullName>
    </recommendedName>
</protein>
<dbReference type="Pfam" id="PF03379">
    <property type="entry name" value="CcmB"/>
    <property type="match status" value="1"/>
</dbReference>
<sequence>MHWITALFLRDFKLAVRVGGGALIGVLFFLAVVTVFPFGVGPDLKLLARIGSAVLWIGALLSTLLGLDRLFQADRDDGTLDLYLLAGRPMELVVLVKCAAHWAATGLPLVLATPLFALFLNLEPIAIGAVTLTLVIGTPALTLIGAVGAGVTVSLRRGGVLLAILVVPLSIPVLIFGVSSATAVLSATASFTTPLLYLGAVTLFAGVVGPVSAAAALRYASD</sequence>
<evidence type="ECO:0000313" key="15">
    <source>
        <dbReference type="Proteomes" id="UP000185783"/>
    </source>
</evidence>
<keyword evidence="7 12" id="KW-0997">Cell inner membrane</keyword>
<feature type="transmembrane region" description="Helical" evidence="13">
    <location>
        <begin position="21"/>
        <end position="40"/>
    </location>
</feature>
<dbReference type="PANTHER" id="PTHR30070:SF1">
    <property type="entry name" value="CYTOCHROME C BIOGENESIS B-RELATED"/>
    <property type="match status" value="1"/>
</dbReference>
<dbReference type="GO" id="GO:1903607">
    <property type="term" value="P:cytochrome c biosynthetic process"/>
    <property type="evidence" value="ECO:0007669"/>
    <property type="project" value="TreeGrafter"/>
</dbReference>
<comment type="function">
    <text evidence="1 12">Required for the export of heme to the periplasm for the biogenesis of c-type cytochromes.</text>
</comment>
<dbReference type="GO" id="GO:0015232">
    <property type="term" value="F:heme transmembrane transporter activity"/>
    <property type="evidence" value="ECO:0007669"/>
    <property type="project" value="InterPro"/>
</dbReference>
<keyword evidence="10 13" id="KW-1133">Transmembrane helix</keyword>
<gene>
    <name evidence="14" type="ORF">A3843_06475</name>
</gene>
<comment type="similarity">
    <text evidence="3 12">Belongs to the CcmB/CycW/HelB family.</text>
</comment>
<evidence type="ECO:0000256" key="10">
    <source>
        <dbReference type="ARBA" id="ARBA00022989"/>
    </source>
</evidence>
<dbReference type="PIRSF" id="PIRSF002764">
    <property type="entry name" value="CcmB"/>
    <property type="match status" value="1"/>
</dbReference>
<name>A0A1U7JJU2_9HYPH</name>
<dbReference type="Proteomes" id="UP000185783">
    <property type="component" value="Unassembled WGS sequence"/>
</dbReference>
<comment type="caution">
    <text evidence="14">The sequence shown here is derived from an EMBL/GenBank/DDBJ whole genome shotgun (WGS) entry which is preliminary data.</text>
</comment>
<dbReference type="STRING" id="197461.A3843_06475"/>
<dbReference type="AlphaFoldDB" id="A0A1U7JJU2"/>
<evidence type="ECO:0000256" key="12">
    <source>
        <dbReference type="PIRNR" id="PIRNR002764"/>
    </source>
</evidence>
<keyword evidence="9 12" id="KW-0201">Cytochrome c-type biogenesis</keyword>
<evidence type="ECO:0000256" key="13">
    <source>
        <dbReference type="SAM" id="Phobius"/>
    </source>
</evidence>
<evidence type="ECO:0000313" key="14">
    <source>
        <dbReference type="EMBL" id="OKL44921.1"/>
    </source>
</evidence>
<dbReference type="PRINTS" id="PR01414">
    <property type="entry name" value="CCMBBIOGNSIS"/>
</dbReference>
<keyword evidence="8 13" id="KW-0812">Transmembrane</keyword>
<keyword evidence="15" id="KW-1185">Reference proteome</keyword>
<evidence type="ECO:0000256" key="3">
    <source>
        <dbReference type="ARBA" id="ARBA00010544"/>
    </source>
</evidence>
<evidence type="ECO:0000256" key="11">
    <source>
        <dbReference type="ARBA" id="ARBA00023136"/>
    </source>
</evidence>
<evidence type="ECO:0000256" key="9">
    <source>
        <dbReference type="ARBA" id="ARBA00022748"/>
    </source>
</evidence>
<feature type="transmembrane region" description="Helical" evidence="13">
    <location>
        <begin position="46"/>
        <end position="71"/>
    </location>
</feature>